<dbReference type="Pfam" id="PF00078">
    <property type="entry name" value="RVT_1"/>
    <property type="match status" value="1"/>
</dbReference>
<organism evidence="3 4">
    <name type="scientific">Trichogramma brassicae</name>
    <dbReference type="NCBI Taxonomy" id="86971"/>
    <lineage>
        <taxon>Eukaryota</taxon>
        <taxon>Metazoa</taxon>
        <taxon>Ecdysozoa</taxon>
        <taxon>Arthropoda</taxon>
        <taxon>Hexapoda</taxon>
        <taxon>Insecta</taxon>
        <taxon>Pterygota</taxon>
        <taxon>Neoptera</taxon>
        <taxon>Endopterygota</taxon>
        <taxon>Hymenoptera</taxon>
        <taxon>Apocrita</taxon>
        <taxon>Proctotrupomorpha</taxon>
        <taxon>Chalcidoidea</taxon>
        <taxon>Trichogrammatidae</taxon>
        <taxon>Trichogramma</taxon>
    </lineage>
</organism>
<name>A0A6H5IE03_9HYME</name>
<dbReference type="AlphaFoldDB" id="A0A6H5IE03"/>
<protein>
    <recommendedName>
        <fullName evidence="2">Reverse transcriptase domain-containing protein</fullName>
    </recommendedName>
</protein>
<dbReference type="SUPFAM" id="SSF56672">
    <property type="entry name" value="DNA/RNA polymerases"/>
    <property type="match status" value="1"/>
</dbReference>
<evidence type="ECO:0000259" key="2">
    <source>
        <dbReference type="PROSITE" id="PS50878"/>
    </source>
</evidence>
<dbReference type="InterPro" id="IPR043502">
    <property type="entry name" value="DNA/RNA_pol_sf"/>
</dbReference>
<dbReference type="Proteomes" id="UP000479190">
    <property type="component" value="Unassembled WGS sequence"/>
</dbReference>
<sequence length="723" mass="79925">MPAMRDHAADGSEKGDTTIDDGIVPGTRWFRVHDVCAPSRCSFTDTFIIDIVAVAGVLPQQLVVFRGLYALCIPTYKPYPQGLNCITMHVRQQLFTSTCRQLLHPSREIYSLKKVQILSNTFEKVSTRLTGLETAVESLDARMTAQEGLSSQHSHEITGIHEKLKEARTLSVGGAVVATPHVTDTCEILLSGIPSSADLANEQLLDSVFTAMGLVNFNRFVSHTRDWKPKITNEARKDVTRAIVVKLASPSTRDDCLSSASRLASISAQTLFGAGGDGKLRLRALWPREVHALLSKAYTAAHALNYARPVSFATVYLSSHLNLQIPIKSRRLGSVNPGRLRDLLTSQFATVSADLASSESGVDAAVTSFAAGLLSVFDTIAPLRAFTVRSRCKPWVAPDLRRLMKDRDRAYKRASDSEVQMDIYNYRKLRNLVKTRLDQKLKTTTSRIGYCRRPTPSLGGSSFADLVLLLRSSPHRRGHSTQTALLGVMDDARRAIERSQITVLVLIDFSKAFDTVPHQLLLAKLRRFNFADRTIRWFASYLRGRTQAVAQNDGRTSSWLPTTSGVPQGSVLGPLLFSLFVNDLPTKLRFSKHMIKCCCTSTKKYILCIKTYYPHSNFSCIKKFTDMSLLLFLAISLIDASLAFNFKASKGWRSASGQDELLYGGHLKMCILSLVEGAGVKMPHCNALEKDSLSFCLALTRHACPFVTGTGNASAHVSRRNFK</sequence>
<accession>A0A6H5IE03</accession>
<evidence type="ECO:0000313" key="3">
    <source>
        <dbReference type="EMBL" id="CAB0036288.1"/>
    </source>
</evidence>
<dbReference type="PROSITE" id="PS50878">
    <property type="entry name" value="RT_POL"/>
    <property type="match status" value="1"/>
</dbReference>
<dbReference type="InterPro" id="IPR000477">
    <property type="entry name" value="RT_dom"/>
</dbReference>
<feature type="domain" description="Reverse transcriptase" evidence="2">
    <location>
        <begin position="385"/>
        <end position="682"/>
    </location>
</feature>
<dbReference type="GO" id="GO:0071897">
    <property type="term" value="P:DNA biosynthetic process"/>
    <property type="evidence" value="ECO:0007669"/>
    <property type="project" value="UniProtKB-ARBA"/>
</dbReference>
<feature type="compositionally biased region" description="Basic and acidic residues" evidence="1">
    <location>
        <begin position="1"/>
        <end position="17"/>
    </location>
</feature>
<keyword evidence="4" id="KW-1185">Reference proteome</keyword>
<evidence type="ECO:0000313" key="4">
    <source>
        <dbReference type="Proteomes" id="UP000479190"/>
    </source>
</evidence>
<gene>
    <name evidence="3" type="ORF">TBRA_LOCUS8161</name>
</gene>
<reference evidence="3 4" key="1">
    <citation type="submission" date="2020-02" db="EMBL/GenBank/DDBJ databases">
        <authorList>
            <person name="Ferguson B K."/>
        </authorList>
    </citation>
    <scope>NUCLEOTIDE SEQUENCE [LARGE SCALE GENOMIC DNA]</scope>
</reference>
<feature type="region of interest" description="Disordered" evidence="1">
    <location>
        <begin position="1"/>
        <end position="20"/>
    </location>
</feature>
<dbReference type="EMBL" id="CADCXV010000815">
    <property type="protein sequence ID" value="CAB0036288.1"/>
    <property type="molecule type" value="Genomic_DNA"/>
</dbReference>
<dbReference type="PANTHER" id="PTHR33332">
    <property type="entry name" value="REVERSE TRANSCRIPTASE DOMAIN-CONTAINING PROTEIN"/>
    <property type="match status" value="1"/>
</dbReference>
<evidence type="ECO:0000256" key="1">
    <source>
        <dbReference type="SAM" id="MobiDB-lite"/>
    </source>
</evidence>
<proteinExistence type="predicted"/>